<dbReference type="InterPro" id="IPR003439">
    <property type="entry name" value="ABC_transporter-like_ATP-bd"/>
</dbReference>
<keyword evidence="8" id="KW-0472">Membrane</keyword>
<evidence type="ECO:0000256" key="5">
    <source>
        <dbReference type="ARBA" id="ARBA00022741"/>
    </source>
</evidence>
<reference evidence="10 11" key="1">
    <citation type="submission" date="2020-09" db="EMBL/GenBank/DDBJ databases">
        <title>Paenibacillus sp. strain PR3 16S rRNA gene Genome sequencing and assembly.</title>
        <authorList>
            <person name="Kim J."/>
        </authorList>
    </citation>
    <scope>NUCLEOTIDE SEQUENCE [LARGE SCALE GENOMIC DNA]</scope>
    <source>
        <strain evidence="10 11">PR3</strain>
    </source>
</reference>
<evidence type="ECO:0000256" key="2">
    <source>
        <dbReference type="ARBA" id="ARBA00005417"/>
    </source>
</evidence>
<evidence type="ECO:0000256" key="4">
    <source>
        <dbReference type="ARBA" id="ARBA00022475"/>
    </source>
</evidence>
<organism evidence="10 11">
    <name type="scientific">Paenibacillus terricola</name>
    <dbReference type="NCBI Taxonomy" id="2763503"/>
    <lineage>
        <taxon>Bacteria</taxon>
        <taxon>Bacillati</taxon>
        <taxon>Bacillota</taxon>
        <taxon>Bacilli</taxon>
        <taxon>Bacillales</taxon>
        <taxon>Paenibacillaceae</taxon>
        <taxon>Paenibacillus</taxon>
    </lineage>
</organism>
<sequence length="299" mass="32310">MNFLHRNRWKLESVDLFVQAAVMHKSGAGGERQPLIHTREHQLLFNIDLSIKSGEWVFIVGTNGSGKSTLARLLAGLGQPRVSGVMTSATGASFAPLVTQNPEAALVGMTPEEDAILLLEQLAVPPEEMASRIDAAMRITGLTEWMKQPIAQLSGGQKQLAAIAGCIASEADALIVDEPTAMLDPHASTAVMAALRELHRRGTTIVWVTQRLEELIEGDRVVAMKDGRITFDGSTEHFYIRSSKKSPCEEAGLDATYVVETVWELQQSGVALEPPMPLTASSLAKAVSSYAQQRQPACP</sequence>
<comment type="similarity">
    <text evidence="2">Belongs to the ABC transporter superfamily.</text>
</comment>
<keyword evidence="3" id="KW-0813">Transport</keyword>
<evidence type="ECO:0000256" key="3">
    <source>
        <dbReference type="ARBA" id="ARBA00022448"/>
    </source>
</evidence>
<keyword evidence="6 10" id="KW-0067">ATP-binding</keyword>
<evidence type="ECO:0000256" key="1">
    <source>
        <dbReference type="ARBA" id="ARBA00004202"/>
    </source>
</evidence>
<keyword evidence="4" id="KW-1003">Cell membrane</keyword>
<dbReference type="PROSITE" id="PS00211">
    <property type="entry name" value="ABC_TRANSPORTER_1"/>
    <property type="match status" value="1"/>
</dbReference>
<evidence type="ECO:0000256" key="6">
    <source>
        <dbReference type="ARBA" id="ARBA00022840"/>
    </source>
</evidence>
<dbReference type="RefSeq" id="WP_191202530.1">
    <property type="nucleotide sequence ID" value="NZ_JACXZA010000001.1"/>
</dbReference>
<feature type="domain" description="ABC transporter" evidence="9">
    <location>
        <begin position="18"/>
        <end position="251"/>
    </location>
</feature>
<name>A0ABR8MQR0_9BACL</name>
<dbReference type="GO" id="GO:0005524">
    <property type="term" value="F:ATP binding"/>
    <property type="evidence" value="ECO:0007669"/>
    <property type="project" value="UniProtKB-KW"/>
</dbReference>
<dbReference type="Proteomes" id="UP000609346">
    <property type="component" value="Unassembled WGS sequence"/>
</dbReference>
<dbReference type="PROSITE" id="PS50893">
    <property type="entry name" value="ABC_TRANSPORTER_2"/>
    <property type="match status" value="1"/>
</dbReference>
<evidence type="ECO:0000313" key="10">
    <source>
        <dbReference type="EMBL" id="MBD3918328.1"/>
    </source>
</evidence>
<dbReference type="EMBL" id="JACXZA010000001">
    <property type="protein sequence ID" value="MBD3918328.1"/>
    <property type="molecule type" value="Genomic_DNA"/>
</dbReference>
<dbReference type="InterPro" id="IPR027417">
    <property type="entry name" value="P-loop_NTPase"/>
</dbReference>
<dbReference type="Pfam" id="PF00005">
    <property type="entry name" value="ABC_tran"/>
    <property type="match status" value="1"/>
</dbReference>
<dbReference type="InterPro" id="IPR003593">
    <property type="entry name" value="AAA+_ATPase"/>
</dbReference>
<accession>A0ABR8MQR0</accession>
<proteinExistence type="inferred from homology"/>
<evidence type="ECO:0000256" key="8">
    <source>
        <dbReference type="ARBA" id="ARBA00023136"/>
    </source>
</evidence>
<keyword evidence="5" id="KW-0547">Nucleotide-binding</keyword>
<gene>
    <name evidence="10" type="ORF">H8B09_06140</name>
</gene>
<dbReference type="PANTHER" id="PTHR43553">
    <property type="entry name" value="HEAVY METAL TRANSPORTER"/>
    <property type="match status" value="1"/>
</dbReference>
<evidence type="ECO:0000256" key="7">
    <source>
        <dbReference type="ARBA" id="ARBA00022967"/>
    </source>
</evidence>
<dbReference type="SUPFAM" id="SSF52540">
    <property type="entry name" value="P-loop containing nucleoside triphosphate hydrolases"/>
    <property type="match status" value="1"/>
</dbReference>
<keyword evidence="7" id="KW-1278">Translocase</keyword>
<evidence type="ECO:0000313" key="11">
    <source>
        <dbReference type="Proteomes" id="UP000609346"/>
    </source>
</evidence>
<dbReference type="SMART" id="SM00382">
    <property type="entry name" value="AAA"/>
    <property type="match status" value="1"/>
</dbReference>
<comment type="subcellular location">
    <subcellularLocation>
        <location evidence="1">Cell membrane</location>
        <topology evidence="1">Peripheral membrane protein</topology>
    </subcellularLocation>
</comment>
<dbReference type="InterPro" id="IPR017871">
    <property type="entry name" value="ABC_transporter-like_CS"/>
</dbReference>
<dbReference type="Gene3D" id="3.40.50.300">
    <property type="entry name" value="P-loop containing nucleotide triphosphate hydrolases"/>
    <property type="match status" value="1"/>
</dbReference>
<keyword evidence="11" id="KW-1185">Reference proteome</keyword>
<evidence type="ECO:0000259" key="9">
    <source>
        <dbReference type="PROSITE" id="PS50893"/>
    </source>
</evidence>
<dbReference type="CDD" id="cd03225">
    <property type="entry name" value="ABC_cobalt_CbiO_domain1"/>
    <property type="match status" value="1"/>
</dbReference>
<comment type="caution">
    <text evidence="10">The sequence shown here is derived from an EMBL/GenBank/DDBJ whole genome shotgun (WGS) entry which is preliminary data.</text>
</comment>
<dbReference type="PANTHER" id="PTHR43553:SF24">
    <property type="entry name" value="ENERGY-COUPLING FACTOR TRANSPORTER ATP-BINDING PROTEIN ECFA1"/>
    <property type="match status" value="1"/>
</dbReference>
<dbReference type="InterPro" id="IPR015856">
    <property type="entry name" value="ABC_transpr_CbiO/EcfA_su"/>
</dbReference>
<protein>
    <submittedName>
        <fullName evidence="10">ATP-binding cassette domain-containing protein</fullName>
    </submittedName>
</protein>
<dbReference type="InterPro" id="IPR050095">
    <property type="entry name" value="ECF_ABC_transporter_ATP-bd"/>
</dbReference>